<dbReference type="InterPro" id="IPR023214">
    <property type="entry name" value="HAD_sf"/>
</dbReference>
<gene>
    <name evidence="9" type="ORF">GCM10023169_25860</name>
</gene>
<keyword evidence="5 9" id="KW-0378">Hydrolase</keyword>
<dbReference type="NCBIfam" id="TIGR01656">
    <property type="entry name" value="Histidinol-ppas"/>
    <property type="match status" value="1"/>
</dbReference>
<sequence length="525" mass="55476">MDAEYAVVVPSVGRPSLAALLRGLAAQRDPVAPTQVVVVDDRPLTQTDALDLPPLPWPLHVVRSGGRGPAAARNAGWRSTTAEWVAFLDDDVEVPADWSRRLAADLARAAEDVAGVQGRLRVPLPAHRRPTDWERNTAGLETAAWATADMAYRRTVLRAVGGFDERFPRAFREDADLALRVRRAGWRLTRGDHQIVHPVRPADWRVSVRVQAGAGDDALLRAVHGPSWRAEAETGRGRFRWHVATVGAAAVTAAAALGGRRRVATTAAAAWAALTTEFAARRIGPGPRPGQDGWAAEVARMAATSAAIPFAAVIHRVRGALRHRGASAWPPPVRAVLLDRDGTLVEDVPYNGDPEQVRPVPGALAAVDRLRRAGLKVGIVSNQSGIARGLVTPDEVAAVNARVEARIGPFETWQVCPHGHDDGCTCRKPAPGLVLAGAAALGVTPAECAVVGDIGSDIAAAAAAGARAVLVPTPQTRPEEVEHAAATADVAPDLAFAVDLLLGRRHSAARAEARRPAPTREAVVL</sequence>
<dbReference type="InterPro" id="IPR001173">
    <property type="entry name" value="Glyco_trans_2-like"/>
</dbReference>
<evidence type="ECO:0000313" key="9">
    <source>
        <dbReference type="EMBL" id="GAA4426739.1"/>
    </source>
</evidence>
<evidence type="ECO:0000256" key="7">
    <source>
        <dbReference type="ARBA" id="ARBA00031828"/>
    </source>
</evidence>
<dbReference type="SUPFAM" id="SSF53448">
    <property type="entry name" value="Nucleotide-diphospho-sugar transferases"/>
    <property type="match status" value="1"/>
</dbReference>
<keyword evidence="4" id="KW-0479">Metal-binding</keyword>
<dbReference type="PANTHER" id="PTHR42891">
    <property type="entry name" value="D-GLYCERO-BETA-D-MANNO-HEPTOSE-1,7-BISPHOSPHATE 7-PHOSPHATASE"/>
    <property type="match status" value="1"/>
</dbReference>
<dbReference type="PANTHER" id="PTHR42891:SF1">
    <property type="entry name" value="D-GLYCERO-BETA-D-MANNO-HEPTOSE-1,7-BISPHOSPHATE 7-PHOSPHATASE"/>
    <property type="match status" value="1"/>
</dbReference>
<dbReference type="InterPro" id="IPR004446">
    <property type="entry name" value="Heptose_bisP_phosphatase"/>
</dbReference>
<dbReference type="Proteomes" id="UP001500622">
    <property type="component" value="Unassembled WGS sequence"/>
</dbReference>
<evidence type="ECO:0000256" key="4">
    <source>
        <dbReference type="ARBA" id="ARBA00022723"/>
    </source>
</evidence>
<dbReference type="EMBL" id="BAABGN010000011">
    <property type="protein sequence ID" value="GAA4426739.1"/>
    <property type="molecule type" value="Genomic_DNA"/>
</dbReference>
<proteinExistence type="inferred from homology"/>
<evidence type="ECO:0000313" key="10">
    <source>
        <dbReference type="Proteomes" id="UP001500622"/>
    </source>
</evidence>
<comment type="caution">
    <text evidence="9">The sequence shown here is derived from an EMBL/GenBank/DDBJ whole genome shotgun (WGS) entry which is preliminary data.</text>
</comment>
<dbReference type="InterPro" id="IPR036412">
    <property type="entry name" value="HAD-like_sf"/>
</dbReference>
<reference evidence="10" key="1">
    <citation type="journal article" date="2019" name="Int. J. Syst. Evol. Microbiol.">
        <title>The Global Catalogue of Microorganisms (GCM) 10K type strain sequencing project: providing services to taxonomists for standard genome sequencing and annotation.</title>
        <authorList>
            <consortium name="The Broad Institute Genomics Platform"/>
            <consortium name="The Broad Institute Genome Sequencing Center for Infectious Disease"/>
            <person name="Wu L."/>
            <person name="Ma J."/>
        </authorList>
    </citation>
    <scope>NUCLEOTIDE SEQUENCE [LARGE SCALE GENOMIC DNA]</scope>
    <source>
        <strain evidence="10">JCM 17810</strain>
    </source>
</reference>
<dbReference type="SUPFAM" id="SSF56784">
    <property type="entry name" value="HAD-like"/>
    <property type="match status" value="1"/>
</dbReference>
<dbReference type="InterPro" id="IPR006543">
    <property type="entry name" value="Histidinol-phos"/>
</dbReference>
<name>A0ABP8LD76_9MICO</name>
<evidence type="ECO:0000256" key="3">
    <source>
        <dbReference type="ARBA" id="ARBA00022490"/>
    </source>
</evidence>
<evidence type="ECO:0000256" key="2">
    <source>
        <dbReference type="ARBA" id="ARBA00005628"/>
    </source>
</evidence>
<evidence type="ECO:0000256" key="1">
    <source>
        <dbReference type="ARBA" id="ARBA00004496"/>
    </source>
</evidence>
<dbReference type="Pfam" id="PF00535">
    <property type="entry name" value="Glycos_transf_2"/>
    <property type="match status" value="1"/>
</dbReference>
<dbReference type="Pfam" id="PF13242">
    <property type="entry name" value="Hydrolase_like"/>
    <property type="match status" value="1"/>
</dbReference>
<dbReference type="GO" id="GO:0016787">
    <property type="term" value="F:hydrolase activity"/>
    <property type="evidence" value="ECO:0007669"/>
    <property type="project" value="UniProtKB-KW"/>
</dbReference>
<comment type="subcellular location">
    <subcellularLocation>
        <location evidence="1">Cytoplasm</location>
    </subcellularLocation>
</comment>
<dbReference type="InterPro" id="IPR029044">
    <property type="entry name" value="Nucleotide-diphossugar_trans"/>
</dbReference>
<organism evidence="9 10">
    <name type="scientific">Georgenia halophila</name>
    <dbReference type="NCBI Taxonomy" id="620889"/>
    <lineage>
        <taxon>Bacteria</taxon>
        <taxon>Bacillati</taxon>
        <taxon>Actinomycetota</taxon>
        <taxon>Actinomycetes</taxon>
        <taxon>Micrococcales</taxon>
        <taxon>Bogoriellaceae</taxon>
        <taxon>Georgenia</taxon>
    </lineage>
</organism>
<dbReference type="NCBIfam" id="TIGR01662">
    <property type="entry name" value="HAD-SF-IIIA"/>
    <property type="match status" value="1"/>
</dbReference>
<keyword evidence="3" id="KW-0963">Cytoplasm</keyword>
<dbReference type="InterPro" id="IPR006549">
    <property type="entry name" value="HAD-SF_hydro_IIIA"/>
</dbReference>
<feature type="domain" description="Glycosyltransferase 2-like" evidence="8">
    <location>
        <begin position="7"/>
        <end position="131"/>
    </location>
</feature>
<accession>A0ABP8LD76</accession>
<evidence type="ECO:0000259" key="8">
    <source>
        <dbReference type="Pfam" id="PF00535"/>
    </source>
</evidence>
<keyword evidence="10" id="KW-1185">Reference proteome</keyword>
<keyword evidence="6" id="KW-0119">Carbohydrate metabolism</keyword>
<protein>
    <recommendedName>
        <fullName evidence="7">D,D-heptose 1,7-bisphosphate phosphatase</fullName>
    </recommendedName>
</protein>
<dbReference type="Gene3D" id="3.40.50.1000">
    <property type="entry name" value="HAD superfamily/HAD-like"/>
    <property type="match status" value="1"/>
</dbReference>
<comment type="similarity">
    <text evidence="2">Belongs to the GmhB family.</text>
</comment>
<evidence type="ECO:0000256" key="5">
    <source>
        <dbReference type="ARBA" id="ARBA00022801"/>
    </source>
</evidence>
<dbReference type="Gene3D" id="3.90.550.10">
    <property type="entry name" value="Spore Coat Polysaccharide Biosynthesis Protein SpsA, Chain A"/>
    <property type="match status" value="1"/>
</dbReference>
<evidence type="ECO:0000256" key="6">
    <source>
        <dbReference type="ARBA" id="ARBA00023277"/>
    </source>
</evidence>